<gene>
    <name evidence="3" type="ORF">KN10_1299</name>
</gene>
<sequence length="104" mass="12244">MDMPDFVERESGVQKTVSSFDNTMQFNFSEEPMDVDVREVLLAVYDALQEKGYNPINQIVGYLLSGDPAYIPRHKDARNMIRKVDRDELIEELVKFYLRTHREE</sequence>
<dbReference type="Pfam" id="PF06135">
    <property type="entry name" value="IreB"/>
    <property type="match status" value="1"/>
</dbReference>
<comment type="similarity">
    <text evidence="1 2">Belongs to the UPF0297 family.</text>
</comment>
<dbReference type="EMBL" id="BARH01000009">
    <property type="protein sequence ID" value="GAC90863.1"/>
    <property type="molecule type" value="Genomic_DNA"/>
</dbReference>
<dbReference type="PIRSF" id="PIRSF037258">
    <property type="entry name" value="DUF965_bac"/>
    <property type="match status" value="1"/>
</dbReference>
<dbReference type="NCBIfam" id="NF003997">
    <property type="entry name" value="PRK05473.1"/>
    <property type="match status" value="1"/>
</dbReference>
<dbReference type="AlphaFoldDB" id="R4G0C1"/>
<name>R4G0C1_9BACL</name>
<reference evidence="4" key="1">
    <citation type="journal article" date="2013" name="Genome">
        <title>Draft Genome Sequence of a Thermophilic Member of the Bacillaceae, Anoxybacillus flavithermus Strain Kn10, Isolated from the Kan-nawa Hot Spring in Japan.</title>
        <authorList>
            <person name="Matsutani M."/>
            <person name="Shirakihara Y."/>
            <person name="Imada K."/>
            <person name="Yakushi T."/>
            <person name="Matsushita K."/>
        </authorList>
    </citation>
    <scope>NUCLEOTIDE SEQUENCE [LARGE SCALE GENOMIC DNA]</scope>
    <source>
        <strain evidence="4">NBRC 109594</strain>
    </source>
</reference>
<dbReference type="PANTHER" id="PTHR40067">
    <property type="entry name" value="UPF0297 PROTEIN YRZL"/>
    <property type="match status" value="1"/>
</dbReference>
<dbReference type="Proteomes" id="UP000013057">
    <property type="component" value="Unassembled WGS sequence"/>
</dbReference>
<evidence type="ECO:0000256" key="1">
    <source>
        <dbReference type="ARBA" id="ARBA00010888"/>
    </source>
</evidence>
<evidence type="ECO:0000313" key="3">
    <source>
        <dbReference type="EMBL" id="GAC90863.1"/>
    </source>
</evidence>
<proteinExistence type="inferred from homology"/>
<accession>R4G0C1</accession>
<evidence type="ECO:0000256" key="2">
    <source>
        <dbReference type="HAMAP-Rule" id="MF_01507"/>
    </source>
</evidence>
<organism evidence="3 4">
    <name type="scientific">Anoxybacillus flavithermus NBRC 109594</name>
    <dbReference type="NCBI Taxonomy" id="1315967"/>
    <lineage>
        <taxon>Bacteria</taxon>
        <taxon>Bacillati</taxon>
        <taxon>Bacillota</taxon>
        <taxon>Bacilli</taxon>
        <taxon>Bacillales</taxon>
        <taxon>Anoxybacillaceae</taxon>
        <taxon>Anoxybacillus</taxon>
    </lineage>
</organism>
<dbReference type="PANTHER" id="PTHR40067:SF1">
    <property type="entry name" value="UPF0297 PROTEIN YRZL"/>
    <property type="match status" value="1"/>
</dbReference>
<dbReference type="InterPro" id="IPR009309">
    <property type="entry name" value="IreB"/>
</dbReference>
<protein>
    <recommendedName>
        <fullName evidence="2">UPF0297 protein KN10_1299</fullName>
    </recommendedName>
</protein>
<dbReference type="HAMAP" id="MF_01507">
    <property type="entry name" value="UPF0297"/>
    <property type="match status" value="1"/>
</dbReference>
<comment type="caution">
    <text evidence="3">The sequence shown here is derived from an EMBL/GenBank/DDBJ whole genome shotgun (WGS) entry which is preliminary data.</text>
</comment>
<evidence type="ECO:0000313" key="4">
    <source>
        <dbReference type="Proteomes" id="UP000013057"/>
    </source>
</evidence>